<dbReference type="EMBL" id="JAZHXI010000018">
    <property type="protein sequence ID" value="KAL2061864.1"/>
    <property type="molecule type" value="Genomic_DNA"/>
</dbReference>
<gene>
    <name evidence="6" type="ORF">VTL71DRAFT_7242</name>
</gene>
<evidence type="ECO:0000313" key="7">
    <source>
        <dbReference type="Proteomes" id="UP001595075"/>
    </source>
</evidence>
<dbReference type="InterPro" id="IPR050346">
    <property type="entry name" value="FMO-like"/>
</dbReference>
<dbReference type="Pfam" id="PF12831">
    <property type="entry name" value="FAD_oxidored"/>
    <property type="match status" value="1"/>
</dbReference>
<organism evidence="6 7">
    <name type="scientific">Oculimacula yallundae</name>
    <dbReference type="NCBI Taxonomy" id="86028"/>
    <lineage>
        <taxon>Eukaryota</taxon>
        <taxon>Fungi</taxon>
        <taxon>Dikarya</taxon>
        <taxon>Ascomycota</taxon>
        <taxon>Pezizomycotina</taxon>
        <taxon>Leotiomycetes</taxon>
        <taxon>Helotiales</taxon>
        <taxon>Ploettnerulaceae</taxon>
        <taxon>Oculimacula</taxon>
    </lineage>
</organism>
<sequence length="544" mass="60236">MVHEKQRIAVIGAGVSGVASAKHLKAAGADVVVFERYRAAGGNWTYDERKPIEPQYPSIKPSVADFVTELENETERPSGSEDGGTRDLDLEELKFAPPGPAYSGLMNNVPTSLQKMIDHPWPVGTESFVNVRVKQQYIQSYSKTFGVEPLIRYNTRVEKLRKTESKWEVRSTTLIREGPERGRKSRAVEEFDGVVVASGHYHAAKVPDIPGLKEWKATWPDRVHHSKGYRNPSELKDQTVLIIGAGFSSTDIARESHHGAKKIYQSSRGGTFDTPLDWVPPNTERVAGVSSFEIPEPGLDVPGTITLTDGTILTGVDKVIIATGYLFALPFLVELHDDSLTPEEANDTILVTDGTQIHNLHKDIFYIPDPTLTFVGIPFYTATFTLFEYQAIAVAAVFAGFAQTPSEAEMRAEYAEKLKTKGCGRTFHSLMGAQVEYVNSLVDWVNSQADTTGGAKFEGHSQEWIDESKLLHEKFLKHLETRIQGHPLDDVSINPLSATSTYAPGLNSAFKSLILVRLAYLVDWYRAGYRFLQAALRVALKGKV</sequence>
<keyword evidence="2" id="KW-0285">Flavoprotein</keyword>
<comment type="caution">
    <text evidence="6">The sequence shown here is derived from an EMBL/GenBank/DDBJ whole genome shotgun (WGS) entry which is preliminary data.</text>
</comment>
<dbReference type="Proteomes" id="UP001595075">
    <property type="component" value="Unassembled WGS sequence"/>
</dbReference>
<dbReference type="PRINTS" id="PR00419">
    <property type="entry name" value="ADXRDTASE"/>
</dbReference>
<keyword evidence="3" id="KW-0274">FAD</keyword>
<evidence type="ECO:0000256" key="4">
    <source>
        <dbReference type="ARBA" id="ARBA00022857"/>
    </source>
</evidence>
<dbReference type="PIRSF" id="PIRSF000332">
    <property type="entry name" value="FMO"/>
    <property type="match status" value="1"/>
</dbReference>
<evidence type="ECO:0000256" key="5">
    <source>
        <dbReference type="ARBA" id="ARBA00023002"/>
    </source>
</evidence>
<dbReference type="Pfam" id="PF00743">
    <property type="entry name" value="FMO-like"/>
    <property type="match status" value="2"/>
</dbReference>
<proteinExistence type="inferred from homology"/>
<evidence type="ECO:0000256" key="1">
    <source>
        <dbReference type="ARBA" id="ARBA00009183"/>
    </source>
</evidence>
<keyword evidence="5" id="KW-0560">Oxidoreductase</keyword>
<keyword evidence="7" id="KW-1185">Reference proteome</keyword>
<evidence type="ECO:0000256" key="3">
    <source>
        <dbReference type="ARBA" id="ARBA00022827"/>
    </source>
</evidence>
<dbReference type="InterPro" id="IPR020946">
    <property type="entry name" value="Flavin_mOase-like"/>
</dbReference>
<reference evidence="6 7" key="1">
    <citation type="journal article" date="2024" name="Commun. Biol.">
        <title>Comparative genomic analysis of thermophilic fungi reveals convergent evolutionary adaptations and gene losses.</title>
        <authorList>
            <person name="Steindorff A.S."/>
            <person name="Aguilar-Pontes M.V."/>
            <person name="Robinson A.J."/>
            <person name="Andreopoulos B."/>
            <person name="LaButti K."/>
            <person name="Kuo A."/>
            <person name="Mondo S."/>
            <person name="Riley R."/>
            <person name="Otillar R."/>
            <person name="Haridas S."/>
            <person name="Lipzen A."/>
            <person name="Grimwood J."/>
            <person name="Schmutz J."/>
            <person name="Clum A."/>
            <person name="Reid I.D."/>
            <person name="Moisan M.C."/>
            <person name="Butler G."/>
            <person name="Nguyen T.T.M."/>
            <person name="Dewar K."/>
            <person name="Conant G."/>
            <person name="Drula E."/>
            <person name="Henrissat B."/>
            <person name="Hansel C."/>
            <person name="Singer S."/>
            <person name="Hutchinson M.I."/>
            <person name="de Vries R.P."/>
            <person name="Natvig D.O."/>
            <person name="Powell A.J."/>
            <person name="Tsang A."/>
            <person name="Grigoriev I.V."/>
        </authorList>
    </citation>
    <scope>NUCLEOTIDE SEQUENCE [LARGE SCALE GENOMIC DNA]</scope>
    <source>
        <strain evidence="6 7">CBS 494.80</strain>
    </source>
</reference>
<evidence type="ECO:0000313" key="6">
    <source>
        <dbReference type="EMBL" id="KAL2061864.1"/>
    </source>
</evidence>
<keyword evidence="4" id="KW-0521">NADP</keyword>
<evidence type="ECO:0008006" key="8">
    <source>
        <dbReference type="Google" id="ProtNLM"/>
    </source>
</evidence>
<dbReference type="SUPFAM" id="SSF51905">
    <property type="entry name" value="FAD/NAD(P)-binding domain"/>
    <property type="match status" value="2"/>
</dbReference>
<dbReference type="PANTHER" id="PTHR23023">
    <property type="entry name" value="DIMETHYLANILINE MONOOXYGENASE"/>
    <property type="match status" value="1"/>
</dbReference>
<accession>A0ABR4BXT5</accession>
<dbReference type="InterPro" id="IPR000960">
    <property type="entry name" value="Flavin_mOase"/>
</dbReference>
<evidence type="ECO:0000256" key="2">
    <source>
        <dbReference type="ARBA" id="ARBA00022630"/>
    </source>
</evidence>
<dbReference type="Gene3D" id="3.50.50.60">
    <property type="entry name" value="FAD/NAD(P)-binding domain"/>
    <property type="match status" value="2"/>
</dbReference>
<protein>
    <recommendedName>
        <fullName evidence="8">Flavin-containing monooxygenase</fullName>
    </recommendedName>
</protein>
<dbReference type="InterPro" id="IPR036188">
    <property type="entry name" value="FAD/NAD-bd_sf"/>
</dbReference>
<name>A0ABR4BXT5_9HELO</name>
<comment type="similarity">
    <text evidence="1">Belongs to the FMO family.</text>
</comment>